<accession>A0ABU9Q3V4</accession>
<dbReference type="PANTHER" id="PTHR43428">
    <property type="entry name" value="ARSENATE REDUCTASE"/>
    <property type="match status" value="1"/>
</dbReference>
<dbReference type="PANTHER" id="PTHR43428:SF1">
    <property type="entry name" value="ARSENATE REDUCTASE"/>
    <property type="match status" value="1"/>
</dbReference>
<proteinExistence type="predicted"/>
<dbReference type="SMART" id="SM00226">
    <property type="entry name" value="LMWPc"/>
    <property type="match status" value="1"/>
</dbReference>
<comment type="caution">
    <text evidence="3">The sequence shown here is derived from an EMBL/GenBank/DDBJ whole genome shotgun (WGS) entry which is preliminary data.</text>
</comment>
<sequence>MTGCRVTRKQRVLFLCRDNATLSILAEALLRELDGLHFDAFSAGLEPAERVHSAAMGELRHGFSSLDLLNPKSWLEFTSEWAPQMDFVVTLCDESARIDMRAFHGAPKQHHWTLTPSAYGAAGAIENAFWQILKRVEDFITAERRPWPSSLKLPSVASCASPDACDLLLSGQ</sequence>
<dbReference type="EMBL" id="JAZHGC010000001">
    <property type="protein sequence ID" value="MEM5284102.1"/>
    <property type="molecule type" value="Genomic_DNA"/>
</dbReference>
<feature type="domain" description="Phosphotyrosine protein phosphatase I" evidence="2">
    <location>
        <begin position="10"/>
        <end position="142"/>
    </location>
</feature>
<dbReference type="Gene3D" id="3.40.50.2300">
    <property type="match status" value="1"/>
</dbReference>
<dbReference type="InterPro" id="IPR023485">
    <property type="entry name" value="Ptyr_pPase"/>
</dbReference>
<dbReference type="InterPro" id="IPR036196">
    <property type="entry name" value="Ptyr_pPase_sf"/>
</dbReference>
<dbReference type="Proteomes" id="UP001494588">
    <property type="component" value="Unassembled WGS sequence"/>
</dbReference>
<keyword evidence="1" id="KW-0059">Arsenical resistance</keyword>
<organism evidence="3 4">
    <name type="scientific">Paraburkholderia sabiae</name>
    <dbReference type="NCBI Taxonomy" id="273251"/>
    <lineage>
        <taxon>Bacteria</taxon>
        <taxon>Pseudomonadati</taxon>
        <taxon>Pseudomonadota</taxon>
        <taxon>Betaproteobacteria</taxon>
        <taxon>Burkholderiales</taxon>
        <taxon>Burkholderiaceae</taxon>
        <taxon>Paraburkholderia</taxon>
    </lineage>
</organism>
<evidence type="ECO:0000313" key="4">
    <source>
        <dbReference type="Proteomes" id="UP001494588"/>
    </source>
</evidence>
<dbReference type="RefSeq" id="WP_201648627.1">
    <property type="nucleotide sequence ID" value="NZ_CAJHCS010000002.1"/>
</dbReference>
<dbReference type="SUPFAM" id="SSF52788">
    <property type="entry name" value="Phosphotyrosine protein phosphatases I"/>
    <property type="match status" value="1"/>
</dbReference>
<protein>
    <submittedName>
        <fullName evidence="3">Protein tyrosine phosphatase</fullName>
    </submittedName>
</protein>
<reference evidence="3 4" key="1">
    <citation type="submission" date="2024-01" db="EMBL/GenBank/DDBJ databases">
        <title>The diversity of rhizobia nodulating Mimosa spp. in eleven states of Brazil covering several biomes is determined by host plant, location, and edaphic factors.</title>
        <authorList>
            <person name="Rouws L."/>
            <person name="Barauna A."/>
            <person name="Beukes C."/>
            <person name="De Faria S.M."/>
            <person name="Gross E."/>
            <person name="Dos Reis Junior F.B."/>
            <person name="Simon M."/>
            <person name="Maluk M."/>
            <person name="Odee D.W."/>
            <person name="Kenicer G."/>
            <person name="Young J.P.W."/>
            <person name="Reis V.M."/>
            <person name="Zilli J."/>
            <person name="James E.K."/>
        </authorList>
    </citation>
    <scope>NUCLEOTIDE SEQUENCE [LARGE SCALE GENOMIC DNA]</scope>
    <source>
        <strain evidence="3 4">JPY77</strain>
    </source>
</reference>
<keyword evidence="4" id="KW-1185">Reference proteome</keyword>
<dbReference type="Pfam" id="PF01451">
    <property type="entry name" value="LMWPc"/>
    <property type="match status" value="1"/>
</dbReference>
<evidence type="ECO:0000313" key="3">
    <source>
        <dbReference type="EMBL" id="MEM5284102.1"/>
    </source>
</evidence>
<gene>
    <name evidence="3" type="ORF">V4C55_00225</name>
</gene>
<evidence type="ECO:0000259" key="2">
    <source>
        <dbReference type="SMART" id="SM00226"/>
    </source>
</evidence>
<evidence type="ECO:0000256" key="1">
    <source>
        <dbReference type="ARBA" id="ARBA00022849"/>
    </source>
</evidence>
<name>A0ABU9Q3V4_9BURK</name>